<evidence type="ECO:0000256" key="7">
    <source>
        <dbReference type="SAM" id="MobiDB-lite"/>
    </source>
</evidence>
<feature type="transmembrane region" description="Helical" evidence="8">
    <location>
        <begin position="149"/>
        <end position="168"/>
    </location>
</feature>
<feature type="compositionally biased region" description="Low complexity" evidence="7">
    <location>
        <begin position="534"/>
        <end position="544"/>
    </location>
</feature>
<feature type="region of interest" description="Disordered" evidence="7">
    <location>
        <begin position="325"/>
        <end position="345"/>
    </location>
</feature>
<comment type="subcellular location">
    <subcellularLocation>
        <location evidence="1">Membrane</location>
        <topology evidence="1">Multi-pass membrane protein</topology>
    </subcellularLocation>
</comment>
<feature type="compositionally biased region" description="Basic and acidic residues" evidence="7">
    <location>
        <begin position="469"/>
        <end position="483"/>
    </location>
</feature>
<proteinExistence type="inferred from homology"/>
<dbReference type="GO" id="GO:0006874">
    <property type="term" value="P:intracellular calcium ion homeostasis"/>
    <property type="evidence" value="ECO:0007669"/>
    <property type="project" value="TreeGrafter"/>
</dbReference>
<dbReference type="Gene3D" id="1.20.1420.30">
    <property type="entry name" value="NCX, central ion-binding region"/>
    <property type="match status" value="2"/>
</dbReference>
<organism evidence="10 11">
    <name type="scientific">Hortaea werneckii</name>
    <name type="common">Black yeast</name>
    <name type="synonym">Cladosporium werneckii</name>
    <dbReference type="NCBI Taxonomy" id="91943"/>
    <lineage>
        <taxon>Eukaryota</taxon>
        <taxon>Fungi</taxon>
        <taxon>Dikarya</taxon>
        <taxon>Ascomycota</taxon>
        <taxon>Pezizomycotina</taxon>
        <taxon>Dothideomycetes</taxon>
        <taxon>Dothideomycetidae</taxon>
        <taxon>Mycosphaerellales</taxon>
        <taxon>Teratosphaeriaceae</taxon>
        <taxon>Hortaea</taxon>
    </lineage>
</organism>
<evidence type="ECO:0000256" key="2">
    <source>
        <dbReference type="ARBA" id="ARBA00008170"/>
    </source>
</evidence>
<dbReference type="EMBL" id="QWIP01000231">
    <property type="protein sequence ID" value="RMY68561.1"/>
    <property type="molecule type" value="Genomic_DNA"/>
</dbReference>
<feature type="transmembrane region" description="Helical" evidence="8">
    <location>
        <begin position="1111"/>
        <end position="1129"/>
    </location>
</feature>
<gene>
    <name evidence="10" type="ORF">D0863_07036</name>
</gene>
<evidence type="ECO:0000256" key="6">
    <source>
        <dbReference type="ARBA" id="ARBA00023136"/>
    </source>
</evidence>
<evidence type="ECO:0000256" key="1">
    <source>
        <dbReference type="ARBA" id="ARBA00004141"/>
    </source>
</evidence>
<feature type="transmembrane region" description="Helical" evidence="8">
    <location>
        <begin position="1027"/>
        <end position="1054"/>
    </location>
</feature>
<feature type="compositionally biased region" description="Polar residues" evidence="7">
    <location>
        <begin position="591"/>
        <end position="602"/>
    </location>
</feature>
<evidence type="ECO:0000256" key="4">
    <source>
        <dbReference type="ARBA" id="ARBA00022692"/>
    </source>
</evidence>
<dbReference type="InterPro" id="IPR036259">
    <property type="entry name" value="MFS_trans_sf"/>
</dbReference>
<feature type="region of interest" description="Disordered" evidence="7">
    <location>
        <begin position="761"/>
        <end position="826"/>
    </location>
</feature>
<keyword evidence="5 8" id="KW-1133">Transmembrane helix</keyword>
<evidence type="ECO:0000256" key="8">
    <source>
        <dbReference type="SAM" id="Phobius"/>
    </source>
</evidence>
<feature type="transmembrane region" description="Helical" evidence="8">
    <location>
        <begin position="959"/>
        <end position="976"/>
    </location>
</feature>
<keyword evidence="3" id="KW-0813">Transport</keyword>
<dbReference type="InterPro" id="IPR004837">
    <property type="entry name" value="NaCa_Exmemb"/>
</dbReference>
<dbReference type="Pfam" id="PF01699">
    <property type="entry name" value="Na_Ca_ex"/>
    <property type="match status" value="2"/>
</dbReference>
<feature type="transmembrane region" description="Helical" evidence="8">
    <location>
        <begin position="988"/>
        <end position="1007"/>
    </location>
</feature>
<dbReference type="PANTHER" id="PTHR12266">
    <property type="entry name" value="NA+/CA2+ K+ INDEPENDENT EXCHANGER"/>
    <property type="match status" value="1"/>
</dbReference>
<feature type="region of interest" description="Disordered" evidence="7">
    <location>
        <begin position="359"/>
        <end position="378"/>
    </location>
</feature>
<evidence type="ECO:0000256" key="5">
    <source>
        <dbReference type="ARBA" id="ARBA00022989"/>
    </source>
</evidence>
<feature type="transmembrane region" description="Helical" evidence="8">
    <location>
        <begin position="49"/>
        <end position="69"/>
    </location>
</feature>
<dbReference type="VEuPathDB" id="FungiDB:BTJ68_10860"/>
<feature type="compositionally biased region" description="Basic and acidic residues" evidence="7">
    <location>
        <begin position="761"/>
        <end position="779"/>
    </location>
</feature>
<comment type="caution">
    <text evidence="10">The sequence shown here is derived from an EMBL/GenBank/DDBJ whole genome shotgun (WGS) entry which is preliminary data.</text>
</comment>
<evidence type="ECO:0000259" key="9">
    <source>
        <dbReference type="Pfam" id="PF01699"/>
    </source>
</evidence>
<dbReference type="AlphaFoldDB" id="A0A3M7DW03"/>
<keyword evidence="4 8" id="KW-0812">Transmembrane</keyword>
<dbReference type="GO" id="GO:0016020">
    <property type="term" value="C:membrane"/>
    <property type="evidence" value="ECO:0007669"/>
    <property type="project" value="UniProtKB-SubCell"/>
</dbReference>
<protein>
    <recommendedName>
        <fullName evidence="9">Sodium/calcium exchanger membrane region domain-containing protein</fullName>
    </recommendedName>
</protein>
<feature type="transmembrane region" description="Helical" evidence="8">
    <location>
        <begin position="898"/>
        <end position="916"/>
    </location>
</feature>
<feature type="transmembrane region" description="Helical" evidence="8">
    <location>
        <begin position="276"/>
        <end position="300"/>
    </location>
</feature>
<dbReference type="PANTHER" id="PTHR12266:SF0">
    <property type="entry name" value="MITOCHONDRIAL SODIUM_CALCIUM EXCHANGER PROTEIN"/>
    <property type="match status" value="1"/>
</dbReference>
<feature type="region of interest" description="Disordered" evidence="7">
    <location>
        <begin position="454"/>
        <end position="495"/>
    </location>
</feature>
<feature type="region of interest" description="Disordered" evidence="7">
    <location>
        <begin position="13"/>
        <end position="43"/>
    </location>
</feature>
<feature type="compositionally biased region" description="Acidic residues" evidence="7">
    <location>
        <begin position="325"/>
        <end position="339"/>
    </location>
</feature>
<feature type="transmembrane region" description="Helical" evidence="8">
    <location>
        <begin position="1074"/>
        <end position="1099"/>
    </location>
</feature>
<name>A0A3M7DW03_HORWE</name>
<accession>A0A3M7DW03</accession>
<dbReference type="Proteomes" id="UP000269276">
    <property type="component" value="Unassembled WGS sequence"/>
</dbReference>
<feature type="compositionally biased region" description="Polar residues" evidence="7">
    <location>
        <begin position="557"/>
        <end position="568"/>
    </location>
</feature>
<comment type="similarity">
    <text evidence="2">Belongs to the Ca(2+):cation antiporter (CaCA) (TC 2.A.19) family.</text>
</comment>
<evidence type="ECO:0000256" key="3">
    <source>
        <dbReference type="ARBA" id="ARBA00022448"/>
    </source>
</evidence>
<reference evidence="10 11" key="1">
    <citation type="journal article" date="2018" name="BMC Genomics">
        <title>Genomic evidence for intraspecific hybridization in a clonal and extremely halotolerant yeast.</title>
        <authorList>
            <person name="Gostincar C."/>
            <person name="Stajich J.E."/>
            <person name="Zupancic J."/>
            <person name="Zalar P."/>
            <person name="Gunde-Cimerman N."/>
        </authorList>
    </citation>
    <scope>NUCLEOTIDE SEQUENCE [LARGE SCALE GENOMIC DNA]</scope>
    <source>
        <strain evidence="10 11">EXF-2682</strain>
    </source>
</reference>
<feature type="transmembrane region" description="Helical" evidence="8">
    <location>
        <begin position="928"/>
        <end position="947"/>
    </location>
</feature>
<feature type="transmembrane region" description="Helical" evidence="8">
    <location>
        <begin position="180"/>
        <end position="199"/>
    </location>
</feature>
<dbReference type="SUPFAM" id="SSF103473">
    <property type="entry name" value="MFS general substrate transporter"/>
    <property type="match status" value="1"/>
</dbReference>
<dbReference type="InterPro" id="IPR051359">
    <property type="entry name" value="CaCA_antiporter"/>
</dbReference>
<dbReference type="InterPro" id="IPR044880">
    <property type="entry name" value="NCX_ion-bd_dom_sf"/>
</dbReference>
<feature type="compositionally biased region" description="Polar residues" evidence="7">
    <location>
        <begin position="485"/>
        <end position="494"/>
    </location>
</feature>
<feature type="domain" description="Sodium/calcium exchanger membrane region" evidence="9">
    <location>
        <begin position="156"/>
        <end position="295"/>
    </location>
</feature>
<dbReference type="GO" id="GO:0008324">
    <property type="term" value="F:monoatomic cation transmembrane transporter activity"/>
    <property type="evidence" value="ECO:0007669"/>
    <property type="project" value="TreeGrafter"/>
</dbReference>
<sequence>MHDLRSFMSRAQHAVSMPAMHSSPQPPTKLTSNGPRPPNMKPMRQSYRAARAFYLTLLLGTCLATYSLFTSSSSDAISSHNALEQQHLLHKRQASPSPLQSSDEECRLVHRTPRNNQCAFIHTHCPSDESGFMAYLSLFYCDLPHAQPLAFLFLIAWLGLLFSTIGIAASDFFCINLSTIAAILGMSESMAGVTFLAFGNGSPDVFSTFAAMSTNSGSLAVGELFGAAGFITAVVAGSMALIRPFHVAKKSFVRDVGFFVVAAAFSMVFLWDGKLVLWECIGMVGFYIFYVAFVVAWHWWIGRRRRRREKEAAARGHFVGPGDEYEVEEEYRDDPEEAEEQARPGIVRGVSREDWSALERGGYTDREGDEDEEEEARDRWMSELSGNMRLTRPAARSRKSTLSTVRPSLVGALEFQAVLHGLQKSRNIQTIPMNSRRYSDDPSFTTVQQQDGMSTISDPAARPPFNLKVEGEEPGMERHKLEVPKSSQTRTRAVSANDAAGLKIDADLQRHATPPPPLQDNQENLINVSDFGSQPQPQRQAQRPHSGSLLEVPGQESAPQSPGGTRQSGLAPGGPPPPPKIITSDMDMTASPANLSPSSGRPSASGYDSDHSSLQALSRQGVDSPKHSPRAVPRARNLPKLSIPREERHSRTSSPATSPFPRFQDDPSEPFGTGPPSLQLPPPSIASPESLPASQAVEEQTFSRPVRWWPYQALPPPGVLVSTLLPTIYHWREKTWWEKCLGVIAAPSVFLLTITLPVVENDTKDNGGVEDVNTHKDISLDSARSKSISGGQAQSEGGVKSVGRGSPASGALPGSHHHSRSSKNPAEHQNLANLAMVTEQQNRHNYGEGAQHDRHAAFGNDLEMESPPVVVNSPAPMGVVDNGAPPDIERAPEEWNRWLTIIQLFTAPLFVVLAIYSQSPTGMSPKWLIKPTLICLLISLILLVPFLMTTTPTSRPQPYRTILSLSGFVVSIAWISTIAAQVVGALKALAVILNMSHAIMGLTIFAVGNSLGDLVADVTVAKLGYPVMALSACFGGPMLNILLGIGLSGSYILIRGAERRERKHPDQGLKFRAYHIDVSSTLIVSGATLLVTLLGLLVFVPMNRWVLSRRIGWTLIALWTLSTIGNVVLEVTGVGDRWGEG</sequence>
<dbReference type="OrthoDB" id="407410at2759"/>
<feature type="transmembrane region" description="Helical" evidence="8">
    <location>
        <begin position="252"/>
        <end position="270"/>
    </location>
</feature>
<feature type="transmembrane region" description="Helical" evidence="8">
    <location>
        <begin position="219"/>
        <end position="240"/>
    </location>
</feature>
<feature type="region of interest" description="Disordered" evidence="7">
    <location>
        <begin position="528"/>
        <end position="697"/>
    </location>
</feature>
<feature type="compositionally biased region" description="Polar residues" evidence="7">
    <location>
        <begin position="785"/>
        <end position="795"/>
    </location>
</feature>
<evidence type="ECO:0000313" key="10">
    <source>
        <dbReference type="EMBL" id="RMY68561.1"/>
    </source>
</evidence>
<evidence type="ECO:0000313" key="11">
    <source>
        <dbReference type="Proteomes" id="UP000269276"/>
    </source>
</evidence>
<keyword evidence="6 8" id="KW-0472">Membrane</keyword>
<feature type="domain" description="Sodium/calcium exchanger membrane region" evidence="9">
    <location>
        <begin position="964"/>
        <end position="1124"/>
    </location>
</feature>